<keyword evidence="3" id="KW-0328">Glycosyltransferase</keyword>
<dbReference type="PANTHER" id="PTHR43646:SF2">
    <property type="entry name" value="GLYCOSYLTRANSFERASE 2-LIKE DOMAIN-CONTAINING PROTEIN"/>
    <property type="match status" value="1"/>
</dbReference>
<dbReference type="OrthoDB" id="9069044at2"/>
<dbReference type="KEGG" id="salm:D0Y50_13840"/>
<keyword evidence="2" id="KW-1003">Cell membrane</keyword>
<keyword evidence="5 6" id="KW-0472">Membrane</keyword>
<dbReference type="Proteomes" id="UP000262073">
    <property type="component" value="Chromosome"/>
</dbReference>
<dbReference type="GO" id="GO:0016757">
    <property type="term" value="F:glycosyltransferase activity"/>
    <property type="evidence" value="ECO:0007669"/>
    <property type="project" value="UniProtKB-KW"/>
</dbReference>
<dbReference type="InterPro" id="IPR029044">
    <property type="entry name" value="Nucleotide-diphossugar_trans"/>
</dbReference>
<keyword evidence="4 9" id="KW-0808">Transferase</keyword>
<evidence type="ECO:0000256" key="2">
    <source>
        <dbReference type="ARBA" id="ARBA00022475"/>
    </source>
</evidence>
<evidence type="ECO:0000256" key="1">
    <source>
        <dbReference type="ARBA" id="ARBA00004236"/>
    </source>
</evidence>
<evidence type="ECO:0000256" key="6">
    <source>
        <dbReference type="SAM" id="Phobius"/>
    </source>
</evidence>
<dbReference type="EMBL" id="CP031769">
    <property type="protein sequence ID" value="AXR07332.1"/>
    <property type="molecule type" value="Genomic_DNA"/>
</dbReference>
<organism evidence="9 10">
    <name type="scientific">Salinimonas sediminis</name>
    <dbReference type="NCBI Taxonomy" id="2303538"/>
    <lineage>
        <taxon>Bacteria</taxon>
        <taxon>Pseudomonadati</taxon>
        <taxon>Pseudomonadota</taxon>
        <taxon>Gammaproteobacteria</taxon>
        <taxon>Alteromonadales</taxon>
        <taxon>Alteromonadaceae</taxon>
        <taxon>Alteromonas/Salinimonas group</taxon>
        <taxon>Salinimonas</taxon>
    </lineage>
</organism>
<gene>
    <name evidence="9" type="ORF">D0Y50_13840</name>
</gene>
<proteinExistence type="predicted"/>
<keyword evidence="6" id="KW-0812">Transmembrane</keyword>
<dbReference type="PANTHER" id="PTHR43646">
    <property type="entry name" value="GLYCOSYLTRANSFERASE"/>
    <property type="match status" value="1"/>
</dbReference>
<protein>
    <submittedName>
        <fullName evidence="9">Glycosyltransferase</fullName>
    </submittedName>
</protein>
<comment type="subcellular location">
    <subcellularLocation>
        <location evidence="1">Cell membrane</location>
    </subcellularLocation>
</comment>
<evidence type="ECO:0000259" key="8">
    <source>
        <dbReference type="Pfam" id="PF13632"/>
    </source>
</evidence>
<feature type="domain" description="Glycosyltransferase 2-like" evidence="8">
    <location>
        <begin position="142"/>
        <end position="266"/>
    </location>
</feature>
<dbReference type="Pfam" id="PF00535">
    <property type="entry name" value="Glycos_transf_2"/>
    <property type="match status" value="1"/>
</dbReference>
<evidence type="ECO:0000256" key="3">
    <source>
        <dbReference type="ARBA" id="ARBA00022676"/>
    </source>
</evidence>
<keyword evidence="6" id="KW-1133">Transmembrane helix</keyword>
<sequence>MSEIAHPLVSIIIPAFNEELYIADTLQALHTQSYGKENVEVIVVDNGSADDTVIVAQEHADKVLSYTEKPVGKVRNYGVDNCNGEIVFFLDADCVAPSNWIEVGVKSILDNPDTVFGGGIKLREHASFVERFWLLEGRDGETLPKELLGASIVLRKSIFLKVGGFSTTLTAGEDSKLHQDLVAQGVNVKMVRFMSVVHLGNARTIKSFIKRQIWHSEGYSSRLRKACREPIFIFTVAFMLSIISLPITAYLGIGYISILILLVVVFIRTIDRIRKTKNNKNYKSFLKVAFVDFLYFSGRSIGFLKGFFTKKAA</sequence>
<name>A0A346NP75_9ALTE</name>
<accession>A0A346NP75</accession>
<keyword evidence="10" id="KW-1185">Reference proteome</keyword>
<feature type="transmembrane region" description="Helical" evidence="6">
    <location>
        <begin position="253"/>
        <end position="270"/>
    </location>
</feature>
<dbReference type="AlphaFoldDB" id="A0A346NP75"/>
<evidence type="ECO:0000256" key="5">
    <source>
        <dbReference type="ARBA" id="ARBA00023136"/>
    </source>
</evidence>
<evidence type="ECO:0000259" key="7">
    <source>
        <dbReference type="Pfam" id="PF00535"/>
    </source>
</evidence>
<reference evidence="9 10" key="1">
    <citation type="submission" date="2018-08" db="EMBL/GenBank/DDBJ databases">
        <title>Salinimonas sediminis sp. nov., a piezophilic bacterium isolated from a deep-sea sediment sample from the New Britain Trench.</title>
        <authorList>
            <person name="Cao J."/>
        </authorList>
    </citation>
    <scope>NUCLEOTIDE SEQUENCE [LARGE SCALE GENOMIC DNA]</scope>
    <source>
        <strain evidence="9 10">N102</strain>
    </source>
</reference>
<dbReference type="SUPFAM" id="SSF53448">
    <property type="entry name" value="Nucleotide-diphospho-sugar transferases"/>
    <property type="match status" value="1"/>
</dbReference>
<evidence type="ECO:0000313" key="9">
    <source>
        <dbReference type="EMBL" id="AXR07332.1"/>
    </source>
</evidence>
<dbReference type="InterPro" id="IPR001173">
    <property type="entry name" value="Glyco_trans_2-like"/>
</dbReference>
<dbReference type="Gene3D" id="3.90.550.10">
    <property type="entry name" value="Spore Coat Polysaccharide Biosynthesis Protein SpsA, Chain A"/>
    <property type="match status" value="1"/>
</dbReference>
<evidence type="ECO:0000256" key="4">
    <source>
        <dbReference type="ARBA" id="ARBA00022679"/>
    </source>
</evidence>
<dbReference type="GO" id="GO:0005886">
    <property type="term" value="C:plasma membrane"/>
    <property type="evidence" value="ECO:0007669"/>
    <property type="project" value="UniProtKB-SubCell"/>
</dbReference>
<feature type="domain" description="Glycosyltransferase 2-like" evidence="7">
    <location>
        <begin position="10"/>
        <end position="124"/>
    </location>
</feature>
<dbReference type="Pfam" id="PF13632">
    <property type="entry name" value="Glyco_trans_2_3"/>
    <property type="match status" value="1"/>
</dbReference>
<dbReference type="RefSeq" id="WP_117317436.1">
    <property type="nucleotide sequence ID" value="NZ_CP031769.1"/>
</dbReference>
<evidence type="ECO:0000313" key="10">
    <source>
        <dbReference type="Proteomes" id="UP000262073"/>
    </source>
</evidence>